<evidence type="ECO:0000313" key="4">
    <source>
        <dbReference type="Proteomes" id="UP001595630"/>
    </source>
</evidence>
<comment type="caution">
    <text evidence="3">The sequence shown here is derived from an EMBL/GenBank/DDBJ whole genome shotgun (WGS) entry which is preliminary data.</text>
</comment>
<dbReference type="EC" id="2.4.-.-" evidence="3"/>
<dbReference type="RefSeq" id="WP_386364053.1">
    <property type="nucleotide sequence ID" value="NZ_JBHRXZ010000022.1"/>
</dbReference>
<dbReference type="Pfam" id="PF00534">
    <property type="entry name" value="Glycos_transf_1"/>
    <property type="match status" value="1"/>
</dbReference>
<dbReference type="Pfam" id="PF13439">
    <property type="entry name" value="Glyco_transf_4"/>
    <property type="match status" value="1"/>
</dbReference>
<evidence type="ECO:0000259" key="2">
    <source>
        <dbReference type="Pfam" id="PF13439"/>
    </source>
</evidence>
<dbReference type="InterPro" id="IPR001296">
    <property type="entry name" value="Glyco_trans_1"/>
</dbReference>
<dbReference type="EMBL" id="JBHRXZ010000022">
    <property type="protein sequence ID" value="MFC3607948.1"/>
    <property type="molecule type" value="Genomic_DNA"/>
</dbReference>
<sequence>MKVAHIVRQYLPSIGGMEEMVRSLAASQRQGGIISPSIITLDRVYRELDNKLPEREMIEGTPVTRISYRGSERYPIAPAVLAAIKNADLVHVHGIDFFYDFLAATRWLHRKPLVASTHGGFFHTAFASRLKQVYFKTVTRASSFAYEQVIATSAHDGSLFEAIVPSSRLCVIENGVDTQKFAHAASPSTRPVMLYFGRWSSNKGLLEALQVFAALQGRQPETGWKLIIAGRPYDLDQAALAAQANALGVAEHIEVFENPSQDQLRTFIGRASYYICLSHHEGFGIAAVEALSAGLSPILSDIPPFRRLAESTGRGLLIDRDRPEAAAQQILAFVAREAASGDARQRNADSVSSYAWQGVESQYLEAYRRATGAPKLHPATR</sequence>
<feature type="domain" description="Glycosyltransferase subfamily 4-like N-terminal" evidence="2">
    <location>
        <begin position="14"/>
        <end position="179"/>
    </location>
</feature>
<dbReference type="PANTHER" id="PTHR12526:SF638">
    <property type="entry name" value="SPORE COAT PROTEIN SA"/>
    <property type="match status" value="1"/>
</dbReference>
<name>A0ABV7T4E6_9GAMM</name>
<organism evidence="3 4">
    <name type="scientific">Stutzerimonas tarimensis</name>
    <dbReference type="NCBI Taxonomy" id="1507735"/>
    <lineage>
        <taxon>Bacteria</taxon>
        <taxon>Pseudomonadati</taxon>
        <taxon>Pseudomonadota</taxon>
        <taxon>Gammaproteobacteria</taxon>
        <taxon>Pseudomonadales</taxon>
        <taxon>Pseudomonadaceae</taxon>
        <taxon>Stutzerimonas</taxon>
    </lineage>
</organism>
<dbReference type="SUPFAM" id="SSF53756">
    <property type="entry name" value="UDP-Glycosyltransferase/glycogen phosphorylase"/>
    <property type="match status" value="1"/>
</dbReference>
<evidence type="ECO:0000313" key="3">
    <source>
        <dbReference type="EMBL" id="MFC3607948.1"/>
    </source>
</evidence>
<feature type="domain" description="Glycosyl transferase family 1" evidence="1">
    <location>
        <begin position="180"/>
        <end position="337"/>
    </location>
</feature>
<dbReference type="PANTHER" id="PTHR12526">
    <property type="entry name" value="GLYCOSYLTRANSFERASE"/>
    <property type="match status" value="1"/>
</dbReference>
<dbReference type="GO" id="GO:0016757">
    <property type="term" value="F:glycosyltransferase activity"/>
    <property type="evidence" value="ECO:0007669"/>
    <property type="project" value="UniProtKB-KW"/>
</dbReference>
<reference evidence="4" key="1">
    <citation type="journal article" date="2019" name="Int. J. Syst. Evol. Microbiol.">
        <title>The Global Catalogue of Microorganisms (GCM) 10K type strain sequencing project: providing services to taxonomists for standard genome sequencing and annotation.</title>
        <authorList>
            <consortium name="The Broad Institute Genomics Platform"/>
            <consortium name="The Broad Institute Genome Sequencing Center for Infectious Disease"/>
            <person name="Wu L."/>
            <person name="Ma J."/>
        </authorList>
    </citation>
    <scope>NUCLEOTIDE SEQUENCE [LARGE SCALE GENOMIC DNA]</scope>
    <source>
        <strain evidence="4">KCTC 42447</strain>
    </source>
</reference>
<keyword evidence="3" id="KW-0328">Glycosyltransferase</keyword>
<accession>A0ABV7T4E6</accession>
<dbReference type="Gene3D" id="3.40.50.2000">
    <property type="entry name" value="Glycogen Phosphorylase B"/>
    <property type="match status" value="2"/>
</dbReference>
<keyword evidence="3" id="KW-0808">Transferase</keyword>
<protein>
    <submittedName>
        <fullName evidence="3">Glycosyltransferase family 4 protein</fullName>
        <ecNumber evidence="3">2.4.-.-</ecNumber>
    </submittedName>
</protein>
<dbReference type="Proteomes" id="UP001595630">
    <property type="component" value="Unassembled WGS sequence"/>
</dbReference>
<dbReference type="InterPro" id="IPR028098">
    <property type="entry name" value="Glyco_trans_4-like_N"/>
</dbReference>
<gene>
    <name evidence="3" type="ORF">ACFOMF_09190</name>
</gene>
<dbReference type="CDD" id="cd03801">
    <property type="entry name" value="GT4_PimA-like"/>
    <property type="match status" value="1"/>
</dbReference>
<evidence type="ECO:0000259" key="1">
    <source>
        <dbReference type="Pfam" id="PF00534"/>
    </source>
</evidence>
<proteinExistence type="predicted"/>
<keyword evidence="4" id="KW-1185">Reference proteome</keyword>